<organism evidence="1 2">
    <name type="scientific">Ambrosia artemisiifolia</name>
    <name type="common">Common ragweed</name>
    <dbReference type="NCBI Taxonomy" id="4212"/>
    <lineage>
        <taxon>Eukaryota</taxon>
        <taxon>Viridiplantae</taxon>
        <taxon>Streptophyta</taxon>
        <taxon>Embryophyta</taxon>
        <taxon>Tracheophyta</taxon>
        <taxon>Spermatophyta</taxon>
        <taxon>Magnoliopsida</taxon>
        <taxon>eudicotyledons</taxon>
        <taxon>Gunneridae</taxon>
        <taxon>Pentapetalae</taxon>
        <taxon>asterids</taxon>
        <taxon>campanulids</taxon>
        <taxon>Asterales</taxon>
        <taxon>Asteraceae</taxon>
        <taxon>Asteroideae</taxon>
        <taxon>Heliantheae alliance</taxon>
        <taxon>Heliantheae</taxon>
        <taxon>Ambrosia</taxon>
    </lineage>
</organism>
<evidence type="ECO:0000313" key="1">
    <source>
        <dbReference type="EMBL" id="KAI7748294.1"/>
    </source>
</evidence>
<dbReference type="Proteomes" id="UP001206925">
    <property type="component" value="Unassembled WGS sequence"/>
</dbReference>
<name>A0AAD5CWL7_AMBAR</name>
<reference evidence="1" key="1">
    <citation type="submission" date="2022-06" db="EMBL/GenBank/DDBJ databases">
        <title>Uncovering the hologenomic basis of an extraordinary plant invasion.</title>
        <authorList>
            <person name="Bieker V.C."/>
            <person name="Martin M.D."/>
            <person name="Gilbert T."/>
            <person name="Hodgins K."/>
            <person name="Battlay P."/>
            <person name="Petersen B."/>
            <person name="Wilson J."/>
        </authorList>
    </citation>
    <scope>NUCLEOTIDE SEQUENCE</scope>
    <source>
        <strain evidence="1">AA19_3_7</strain>
        <tissue evidence="1">Leaf</tissue>
    </source>
</reference>
<proteinExistence type="predicted"/>
<gene>
    <name evidence="1" type="ORF">M8C21_017443</name>
</gene>
<accession>A0AAD5CWL7</accession>
<sequence>SGPRSLTIIGRRSCCNFIKQSADLVGSNGFLYKATRFLTIGFLDRRLTNHRLGASNGAKLRASRSVMVSNCDMGGGVGPLNQLESLVPQQEVAFKLLVESVPGGLLIW</sequence>
<protein>
    <submittedName>
        <fullName evidence="1">Uncharacterized protein</fullName>
    </submittedName>
</protein>
<keyword evidence="2" id="KW-1185">Reference proteome</keyword>
<dbReference type="EMBL" id="JAMZMK010006566">
    <property type="protein sequence ID" value="KAI7748294.1"/>
    <property type="molecule type" value="Genomic_DNA"/>
</dbReference>
<comment type="caution">
    <text evidence="1">The sequence shown here is derived from an EMBL/GenBank/DDBJ whole genome shotgun (WGS) entry which is preliminary data.</text>
</comment>
<dbReference type="AlphaFoldDB" id="A0AAD5CWL7"/>
<feature type="non-terminal residue" evidence="1">
    <location>
        <position position="1"/>
    </location>
</feature>
<evidence type="ECO:0000313" key="2">
    <source>
        <dbReference type="Proteomes" id="UP001206925"/>
    </source>
</evidence>